<dbReference type="EMBL" id="JANPWB010000010">
    <property type="protein sequence ID" value="KAJ1136142.1"/>
    <property type="molecule type" value="Genomic_DNA"/>
</dbReference>
<name>A0AAV7QA96_PLEWA</name>
<keyword evidence="2" id="KW-1185">Reference proteome</keyword>
<dbReference type="AlphaFoldDB" id="A0AAV7QA96"/>
<dbReference type="Proteomes" id="UP001066276">
    <property type="component" value="Chromosome 6"/>
</dbReference>
<comment type="caution">
    <text evidence="1">The sequence shown here is derived from an EMBL/GenBank/DDBJ whole genome shotgun (WGS) entry which is preliminary data.</text>
</comment>
<reference evidence="1" key="1">
    <citation type="journal article" date="2022" name="bioRxiv">
        <title>Sequencing and chromosome-scale assembly of the giantPleurodeles waltlgenome.</title>
        <authorList>
            <person name="Brown T."/>
            <person name="Elewa A."/>
            <person name="Iarovenko S."/>
            <person name="Subramanian E."/>
            <person name="Araus A.J."/>
            <person name="Petzold A."/>
            <person name="Susuki M."/>
            <person name="Suzuki K.-i.T."/>
            <person name="Hayashi T."/>
            <person name="Toyoda A."/>
            <person name="Oliveira C."/>
            <person name="Osipova E."/>
            <person name="Leigh N.D."/>
            <person name="Simon A."/>
            <person name="Yun M.H."/>
        </authorList>
    </citation>
    <scope>NUCLEOTIDE SEQUENCE</scope>
    <source>
        <strain evidence="1">20211129_DDA</strain>
        <tissue evidence="1">Liver</tissue>
    </source>
</reference>
<organism evidence="1 2">
    <name type="scientific">Pleurodeles waltl</name>
    <name type="common">Iberian ribbed newt</name>
    <dbReference type="NCBI Taxonomy" id="8319"/>
    <lineage>
        <taxon>Eukaryota</taxon>
        <taxon>Metazoa</taxon>
        <taxon>Chordata</taxon>
        <taxon>Craniata</taxon>
        <taxon>Vertebrata</taxon>
        <taxon>Euteleostomi</taxon>
        <taxon>Amphibia</taxon>
        <taxon>Batrachia</taxon>
        <taxon>Caudata</taxon>
        <taxon>Salamandroidea</taxon>
        <taxon>Salamandridae</taxon>
        <taxon>Pleurodelinae</taxon>
        <taxon>Pleurodeles</taxon>
    </lineage>
</organism>
<evidence type="ECO:0000313" key="1">
    <source>
        <dbReference type="EMBL" id="KAJ1136142.1"/>
    </source>
</evidence>
<accession>A0AAV7QA96</accession>
<gene>
    <name evidence="1" type="ORF">NDU88_002560</name>
</gene>
<proteinExistence type="predicted"/>
<sequence>MQGGSINPPLIRADRTPVVSNLPAVGHRALVEDHIDEAGQLCSEGWAQGQSLGCWPGLVACQGHCGGAGPDAGLRWCGAWRGVGPGLLPVTPPPSLDLGWGQLA</sequence>
<evidence type="ECO:0000313" key="2">
    <source>
        <dbReference type="Proteomes" id="UP001066276"/>
    </source>
</evidence>
<protein>
    <submittedName>
        <fullName evidence="1">Uncharacterized protein</fullName>
    </submittedName>
</protein>